<keyword evidence="5" id="KW-0812">Transmembrane</keyword>
<evidence type="ECO:0000256" key="5">
    <source>
        <dbReference type="SAM" id="Phobius"/>
    </source>
</evidence>
<keyword evidence="5" id="KW-0472">Membrane</keyword>
<keyword evidence="5" id="KW-1133">Transmembrane helix</keyword>
<protein>
    <recommendedName>
        <fullName evidence="8">Thioredoxin-like fold domain-containing protein</fullName>
    </recommendedName>
</protein>
<feature type="transmembrane region" description="Helical" evidence="5">
    <location>
        <begin position="12"/>
        <end position="34"/>
    </location>
</feature>
<comment type="caution">
    <text evidence="6">The sequence shown here is derived from an EMBL/GenBank/DDBJ whole genome shotgun (WGS) entry which is preliminary data.</text>
</comment>
<accession>A0A2M8KJV3</accession>
<evidence type="ECO:0000256" key="3">
    <source>
        <dbReference type="ARBA" id="ARBA00022729"/>
    </source>
</evidence>
<dbReference type="Gene3D" id="3.40.30.10">
    <property type="entry name" value="Glutaredoxin"/>
    <property type="match status" value="1"/>
</dbReference>
<keyword evidence="4" id="KW-0325">Glycoprotein</keyword>
<dbReference type="GO" id="GO:0005576">
    <property type="term" value="C:extracellular region"/>
    <property type="evidence" value="ECO:0007669"/>
    <property type="project" value="UniProtKB-SubCell"/>
</dbReference>
<evidence type="ECO:0000256" key="1">
    <source>
        <dbReference type="ARBA" id="ARBA00004613"/>
    </source>
</evidence>
<dbReference type="EMBL" id="PFEB01000057">
    <property type="protein sequence ID" value="PJE60195.1"/>
    <property type="molecule type" value="Genomic_DNA"/>
</dbReference>
<evidence type="ECO:0000256" key="2">
    <source>
        <dbReference type="ARBA" id="ARBA00022525"/>
    </source>
</evidence>
<gene>
    <name evidence="6" type="ORF">COU86_05895</name>
</gene>
<dbReference type="InterPro" id="IPR004911">
    <property type="entry name" value="Interferon-induced_GILT"/>
</dbReference>
<dbReference type="GO" id="GO:0016671">
    <property type="term" value="F:oxidoreductase activity, acting on a sulfur group of donors, disulfide as acceptor"/>
    <property type="evidence" value="ECO:0007669"/>
    <property type="project" value="InterPro"/>
</dbReference>
<evidence type="ECO:0000313" key="6">
    <source>
        <dbReference type="EMBL" id="PJE60195.1"/>
    </source>
</evidence>
<evidence type="ECO:0008006" key="8">
    <source>
        <dbReference type="Google" id="ProtNLM"/>
    </source>
</evidence>
<keyword evidence="3" id="KW-0732">Signal</keyword>
<sequence>MAKIKIKTKKKFFHPSLLIALVIILVLFLGFIFLRKYQKDNFQKKILPLAVKKVINNDKTQFTIGEIKEISGVYEFNLTVNNQKYISYISKDGKILFPSAVKLYAEKNNSPTAQTQGNQTKKLTCNDLTKTKNPNLTAYVVSQCPYGLQMQRVFKAVINEQPELEKYLSIKYIGGVENGKITSMHGDAEAQENLRQICIREEQKNLYWSYLSCYMQAGKSDECLANTGVNTSLLNSCITDKNKGLKYAQADFDSGKKFNVGGSPTLLLNDKQIVSEFDFGGRVANTIKDIVCCGSQTKEDFCQKEISKNELATSFSAVDESGGNTNQNAACGN</sequence>
<proteinExistence type="predicted"/>
<dbReference type="Pfam" id="PF03227">
    <property type="entry name" value="GILT"/>
    <property type="match status" value="1"/>
</dbReference>
<evidence type="ECO:0000256" key="4">
    <source>
        <dbReference type="ARBA" id="ARBA00023180"/>
    </source>
</evidence>
<evidence type="ECO:0000313" key="7">
    <source>
        <dbReference type="Proteomes" id="UP000231434"/>
    </source>
</evidence>
<comment type="subcellular location">
    <subcellularLocation>
        <location evidence="1">Secreted</location>
    </subcellularLocation>
</comment>
<dbReference type="PANTHER" id="PTHR13234">
    <property type="entry name" value="GAMMA-INTERFERON INDUCIBLE LYSOSOMAL THIOL REDUCTASE GILT"/>
    <property type="match status" value="1"/>
</dbReference>
<name>A0A2M8KJV3_9BACT</name>
<reference evidence="7" key="1">
    <citation type="submission" date="2017-09" db="EMBL/GenBank/DDBJ databases">
        <title>Depth-based differentiation of microbial function through sediment-hosted aquifers and enrichment of novel symbionts in the deep terrestrial subsurface.</title>
        <authorList>
            <person name="Probst A.J."/>
            <person name="Ladd B."/>
            <person name="Jarett J.K."/>
            <person name="Geller-Mcgrath D.E."/>
            <person name="Sieber C.M.K."/>
            <person name="Emerson J.B."/>
            <person name="Anantharaman K."/>
            <person name="Thomas B.C."/>
            <person name="Malmstrom R."/>
            <person name="Stieglmeier M."/>
            <person name="Klingl A."/>
            <person name="Woyke T."/>
            <person name="Ryan C.M."/>
            <person name="Banfield J.F."/>
        </authorList>
    </citation>
    <scope>NUCLEOTIDE SEQUENCE [LARGE SCALE GENOMIC DNA]</scope>
</reference>
<dbReference type="Proteomes" id="UP000231434">
    <property type="component" value="Unassembled WGS sequence"/>
</dbReference>
<organism evidence="6 7">
    <name type="scientific">Candidatus Roizmanbacteria bacterium CG10_big_fil_rev_8_21_14_0_10_36_26</name>
    <dbReference type="NCBI Taxonomy" id="1974851"/>
    <lineage>
        <taxon>Bacteria</taxon>
        <taxon>Candidatus Roizmaniibacteriota</taxon>
    </lineage>
</organism>
<keyword evidence="2" id="KW-0964">Secreted</keyword>
<dbReference type="AlphaFoldDB" id="A0A2M8KJV3"/>
<dbReference type="PANTHER" id="PTHR13234:SF8">
    <property type="entry name" value="GAMMA-INTERFERON-INDUCIBLE LYSOSOMAL THIOL REDUCTASE"/>
    <property type="match status" value="1"/>
</dbReference>